<keyword evidence="3" id="KW-1185">Reference proteome</keyword>
<feature type="region of interest" description="Disordered" evidence="1">
    <location>
        <begin position="372"/>
        <end position="410"/>
    </location>
</feature>
<protein>
    <recommendedName>
        <fullName evidence="4">AAA family ATPase</fullName>
    </recommendedName>
</protein>
<evidence type="ECO:0008006" key="4">
    <source>
        <dbReference type="Google" id="ProtNLM"/>
    </source>
</evidence>
<evidence type="ECO:0000256" key="1">
    <source>
        <dbReference type="SAM" id="MobiDB-lite"/>
    </source>
</evidence>
<name>A0A6N7EH39_9MICO</name>
<comment type="caution">
    <text evidence="2">The sequence shown here is derived from an EMBL/GenBank/DDBJ whole genome shotgun (WGS) entry which is preliminary data.</text>
</comment>
<accession>A0A6N7EH39</accession>
<dbReference type="EMBL" id="WHPC01000017">
    <property type="protein sequence ID" value="MPV36721.1"/>
    <property type="molecule type" value="Genomic_DNA"/>
</dbReference>
<dbReference type="AlphaFoldDB" id="A0A6N7EH39"/>
<organism evidence="2 3">
    <name type="scientific">Georgenia subflava</name>
    <dbReference type="NCBI Taxonomy" id="1622177"/>
    <lineage>
        <taxon>Bacteria</taxon>
        <taxon>Bacillati</taxon>
        <taxon>Actinomycetota</taxon>
        <taxon>Actinomycetes</taxon>
        <taxon>Micrococcales</taxon>
        <taxon>Bogoriellaceae</taxon>
        <taxon>Georgenia</taxon>
    </lineage>
</organism>
<feature type="region of interest" description="Disordered" evidence="1">
    <location>
        <begin position="133"/>
        <end position="152"/>
    </location>
</feature>
<evidence type="ECO:0000313" key="3">
    <source>
        <dbReference type="Proteomes" id="UP000437709"/>
    </source>
</evidence>
<dbReference type="RefSeq" id="WP_152194862.1">
    <property type="nucleotide sequence ID" value="NZ_WHPC01000017.1"/>
</dbReference>
<reference evidence="2 3" key="1">
    <citation type="submission" date="2019-10" db="EMBL/GenBank/DDBJ databases">
        <title>Georgenia wutianyii sp. nov. and Georgenia yuyongxinii sp. nov. isolated from plateau pika (Ochotona curzoniae) in the Qinghai-Tibet plateau of China.</title>
        <authorList>
            <person name="Tian Z."/>
        </authorList>
    </citation>
    <scope>NUCLEOTIDE SEQUENCE [LARGE SCALE GENOMIC DNA]</scope>
    <source>
        <strain evidence="2 3">JCM 19765</strain>
    </source>
</reference>
<evidence type="ECO:0000313" key="2">
    <source>
        <dbReference type="EMBL" id="MPV36721.1"/>
    </source>
</evidence>
<gene>
    <name evidence="2" type="ORF">GB881_06560</name>
</gene>
<proteinExistence type="predicted"/>
<dbReference type="Proteomes" id="UP000437709">
    <property type="component" value="Unassembled WGS sequence"/>
</dbReference>
<sequence length="410" mass="45301">MSAYDLERITGLVSGAPHRHSAMTKYGWRQYVQGLNIQPPRFSRDRYEAMTDDERERYDGMRFAYTHGLTNLKTPQLLNAHRALSTCYAELAGASSTARCGVVISGEAFVGKSTAMMSWGRRVELALRKQRSLPLPDDPAAAPPRVPSHDGDSTGEYLPVAYAAVGISVGATVRNLIRFYNPELPNKSRGDIDATIALVCRYIKDCQTAVVLVDQLHEISHAVRGPAETSEVLKALTDRSPSTMFAAAAIGIDELKIFTDGYTELERNLGQTGGRFSLHQMNTYNIHDEDGMSNWQEFLLTVDRDLMLMRSAPGDLLKHADYIFDRTAGVTGAVMQLVRTAAGISILNHDERITQRLMGEVDLSYFAEVQAGRTNRTRPERSSSRAPARARSRKPRGASLLATKPANPRS</sequence>
<dbReference type="OrthoDB" id="4578613at2"/>